<dbReference type="AlphaFoldDB" id="A0A0A9F3C0"/>
<protein>
    <submittedName>
        <fullName evidence="1">Uncharacterized protein</fullName>
    </submittedName>
</protein>
<dbReference type="EMBL" id="GBRH01192197">
    <property type="protein sequence ID" value="JAE05699.1"/>
    <property type="molecule type" value="Transcribed_RNA"/>
</dbReference>
<proteinExistence type="predicted"/>
<evidence type="ECO:0000313" key="1">
    <source>
        <dbReference type="EMBL" id="JAE05699.1"/>
    </source>
</evidence>
<reference evidence="1" key="1">
    <citation type="submission" date="2014-09" db="EMBL/GenBank/DDBJ databases">
        <authorList>
            <person name="Magalhaes I.L.F."/>
            <person name="Oliveira U."/>
            <person name="Santos F.R."/>
            <person name="Vidigal T.H.D.A."/>
            <person name="Brescovit A.D."/>
            <person name="Santos A.J."/>
        </authorList>
    </citation>
    <scope>NUCLEOTIDE SEQUENCE</scope>
    <source>
        <tissue evidence="1">Shoot tissue taken approximately 20 cm above the soil surface</tissue>
    </source>
</reference>
<organism evidence="1">
    <name type="scientific">Arundo donax</name>
    <name type="common">Giant reed</name>
    <name type="synonym">Donax arundinaceus</name>
    <dbReference type="NCBI Taxonomy" id="35708"/>
    <lineage>
        <taxon>Eukaryota</taxon>
        <taxon>Viridiplantae</taxon>
        <taxon>Streptophyta</taxon>
        <taxon>Embryophyta</taxon>
        <taxon>Tracheophyta</taxon>
        <taxon>Spermatophyta</taxon>
        <taxon>Magnoliopsida</taxon>
        <taxon>Liliopsida</taxon>
        <taxon>Poales</taxon>
        <taxon>Poaceae</taxon>
        <taxon>PACMAD clade</taxon>
        <taxon>Arundinoideae</taxon>
        <taxon>Arundineae</taxon>
        <taxon>Arundo</taxon>
    </lineage>
</organism>
<reference evidence="1" key="2">
    <citation type="journal article" date="2015" name="Data Brief">
        <title>Shoot transcriptome of the giant reed, Arundo donax.</title>
        <authorList>
            <person name="Barrero R.A."/>
            <person name="Guerrero F.D."/>
            <person name="Moolhuijzen P."/>
            <person name="Goolsby J.A."/>
            <person name="Tidwell J."/>
            <person name="Bellgard S.E."/>
            <person name="Bellgard M.I."/>
        </authorList>
    </citation>
    <scope>NUCLEOTIDE SEQUENCE</scope>
    <source>
        <tissue evidence="1">Shoot tissue taken approximately 20 cm above the soil surface</tissue>
    </source>
</reference>
<name>A0A0A9F3C0_ARUDO</name>
<sequence>MRPTVEVAPKVEAMIASSFG</sequence>
<accession>A0A0A9F3C0</accession>